<name>A0A382EYB5_9ZZZZ</name>
<proteinExistence type="predicted"/>
<dbReference type="Gene3D" id="3.40.50.450">
    <property type="match status" value="1"/>
</dbReference>
<evidence type="ECO:0000313" key="1">
    <source>
        <dbReference type="EMBL" id="SVB55419.1"/>
    </source>
</evidence>
<organism evidence="1">
    <name type="scientific">marine metagenome</name>
    <dbReference type="NCBI Taxonomy" id="408172"/>
    <lineage>
        <taxon>unclassified sequences</taxon>
        <taxon>metagenomes</taxon>
        <taxon>ecological metagenomes</taxon>
    </lineage>
</organism>
<dbReference type="EMBL" id="UINC01046869">
    <property type="protein sequence ID" value="SVB55419.1"/>
    <property type="molecule type" value="Genomic_DNA"/>
</dbReference>
<reference evidence="1" key="1">
    <citation type="submission" date="2018-05" db="EMBL/GenBank/DDBJ databases">
        <authorList>
            <person name="Lanie J.A."/>
            <person name="Ng W.-L."/>
            <person name="Kazmierczak K.M."/>
            <person name="Andrzejewski T.M."/>
            <person name="Davidsen T.M."/>
            <person name="Wayne K.J."/>
            <person name="Tettelin H."/>
            <person name="Glass J.I."/>
            <person name="Rusch D."/>
            <person name="Podicherti R."/>
            <person name="Tsui H.-C.T."/>
            <person name="Winkler M.E."/>
        </authorList>
    </citation>
    <scope>NUCLEOTIDE SEQUENCE</scope>
</reference>
<protein>
    <recommendedName>
        <fullName evidence="2">Nucleoside 2-deoxyribosyltransferase</fullName>
    </recommendedName>
</protein>
<dbReference type="AlphaFoldDB" id="A0A382EYB5"/>
<evidence type="ECO:0008006" key="2">
    <source>
        <dbReference type="Google" id="ProtNLM"/>
    </source>
</evidence>
<accession>A0A382EYB5</accession>
<sequence length="160" mass="18455">MTQQVSENHHRIYLASSWRNLYQPDLIIRLRAWGHEVYDFRNPQPGNSGFHWSAIDAVWENWSVLEYRESLSNPIAEHGFKLDMDALKWSDVVVLLLPSGRSAHSEAAWHCGQGKPVIVHSPEPCEPELMYKMYNAITEDEDELFAHLNIPLSQMEALSL</sequence>
<gene>
    <name evidence="1" type="ORF">METZ01_LOCUS208273</name>
</gene>